<dbReference type="VEuPathDB" id="VectorBase:SCAU005280"/>
<reference evidence="1" key="1">
    <citation type="submission" date="2020-05" db="UniProtKB">
        <authorList>
            <consortium name="EnsemblMetazoa"/>
        </authorList>
    </citation>
    <scope>IDENTIFICATION</scope>
    <source>
        <strain evidence="1">USDA</strain>
    </source>
</reference>
<dbReference type="InterPro" id="IPR036494">
    <property type="entry name" value="Ku_C_sf"/>
</dbReference>
<dbReference type="Gene3D" id="1.25.40.240">
    <property type="entry name" value="Ku, C-terminal domain"/>
    <property type="match status" value="1"/>
</dbReference>
<proteinExistence type="predicted"/>
<dbReference type="Proteomes" id="UP000095300">
    <property type="component" value="Unassembled WGS sequence"/>
</dbReference>
<dbReference type="AlphaFoldDB" id="A0A1I8P6I6"/>
<organism evidence="1 2">
    <name type="scientific">Stomoxys calcitrans</name>
    <name type="common">Stable fly</name>
    <name type="synonym">Conops calcitrans</name>
    <dbReference type="NCBI Taxonomy" id="35570"/>
    <lineage>
        <taxon>Eukaryota</taxon>
        <taxon>Metazoa</taxon>
        <taxon>Ecdysozoa</taxon>
        <taxon>Arthropoda</taxon>
        <taxon>Hexapoda</taxon>
        <taxon>Insecta</taxon>
        <taxon>Pterygota</taxon>
        <taxon>Neoptera</taxon>
        <taxon>Endopterygota</taxon>
        <taxon>Diptera</taxon>
        <taxon>Brachycera</taxon>
        <taxon>Muscomorpha</taxon>
        <taxon>Muscoidea</taxon>
        <taxon>Muscidae</taxon>
        <taxon>Stomoxys</taxon>
    </lineage>
</organism>
<dbReference type="EnsemblMetazoa" id="SCAU005280-RA">
    <property type="protein sequence ID" value="SCAU005280-PA"/>
    <property type="gene ID" value="SCAU005280"/>
</dbReference>
<gene>
    <name evidence="1" type="primary">106088736</name>
</gene>
<sequence length="165" mass="19075">MSDDDEVPEDFADFDATLPLTDPVTTFKKLIDEKMFTDLFVPDHMKFEIWDKLDAAARDAIWKLLFGEEADLQQAGALLKNYKSRAVFFSPDNYNEWIVLVRDELLKREMFDFWKNTVVAEQLGPAWAADSDLYDDLDDPEPAAFYNFAGCKAAWLKSEEETPDR</sequence>
<name>A0A1I8P6I6_STOCA</name>
<protein>
    <recommendedName>
        <fullName evidence="3">Ku C-terminal domain-containing protein</fullName>
    </recommendedName>
</protein>
<evidence type="ECO:0000313" key="1">
    <source>
        <dbReference type="EnsemblMetazoa" id="SCAU005280-PA"/>
    </source>
</evidence>
<keyword evidence="2" id="KW-1185">Reference proteome</keyword>
<evidence type="ECO:0008006" key="3">
    <source>
        <dbReference type="Google" id="ProtNLM"/>
    </source>
</evidence>
<accession>A0A1I8P6I6</accession>
<evidence type="ECO:0000313" key="2">
    <source>
        <dbReference type="Proteomes" id="UP000095300"/>
    </source>
</evidence>